<protein>
    <submittedName>
        <fullName evidence="1">Uncharacterized protein</fullName>
    </submittedName>
</protein>
<dbReference type="Proteomes" id="UP000288805">
    <property type="component" value="Unassembled WGS sequence"/>
</dbReference>
<organism evidence="1 2">
    <name type="scientific">Vitis vinifera</name>
    <name type="common">Grape</name>
    <dbReference type="NCBI Taxonomy" id="29760"/>
    <lineage>
        <taxon>Eukaryota</taxon>
        <taxon>Viridiplantae</taxon>
        <taxon>Streptophyta</taxon>
        <taxon>Embryophyta</taxon>
        <taxon>Tracheophyta</taxon>
        <taxon>Spermatophyta</taxon>
        <taxon>Magnoliopsida</taxon>
        <taxon>eudicotyledons</taxon>
        <taxon>Gunneridae</taxon>
        <taxon>Pentapetalae</taxon>
        <taxon>rosids</taxon>
        <taxon>Vitales</taxon>
        <taxon>Vitaceae</taxon>
        <taxon>Viteae</taxon>
        <taxon>Vitis</taxon>
    </lineage>
</organism>
<dbReference type="EMBL" id="QGNW01000016">
    <property type="protein sequence ID" value="RVX16302.1"/>
    <property type="molecule type" value="Genomic_DNA"/>
</dbReference>
<comment type="caution">
    <text evidence="1">The sequence shown here is derived from an EMBL/GenBank/DDBJ whole genome shotgun (WGS) entry which is preliminary data.</text>
</comment>
<name>A0A438K527_VITVI</name>
<reference evidence="1 2" key="1">
    <citation type="journal article" date="2018" name="PLoS Genet.">
        <title>Population sequencing reveals clonal diversity and ancestral inbreeding in the grapevine cultivar Chardonnay.</title>
        <authorList>
            <person name="Roach M.J."/>
            <person name="Johnson D.L."/>
            <person name="Bohlmann J."/>
            <person name="van Vuuren H.J."/>
            <person name="Jones S.J."/>
            <person name="Pretorius I.S."/>
            <person name="Schmidt S.A."/>
            <person name="Borneman A.R."/>
        </authorList>
    </citation>
    <scope>NUCLEOTIDE SEQUENCE [LARGE SCALE GENOMIC DNA]</scope>
    <source>
        <strain evidence="2">cv. Chardonnay</strain>
        <tissue evidence="1">Leaf</tissue>
    </source>
</reference>
<accession>A0A438K527</accession>
<gene>
    <name evidence="1" type="ORF">CK203_014438</name>
</gene>
<evidence type="ECO:0000313" key="2">
    <source>
        <dbReference type="Proteomes" id="UP000288805"/>
    </source>
</evidence>
<evidence type="ECO:0000313" key="1">
    <source>
        <dbReference type="EMBL" id="RVX16302.1"/>
    </source>
</evidence>
<proteinExistence type="predicted"/>
<sequence>MDDKKTAAKLAISTRQVDLSLGAFPFPCTQSVYEFHSPVNPSSQEFLVQKRSGCSHNFREFHPEFTFRNMKSQLQEHVIGIPVSCQYDKPSLSNGSGAIIQMRLGPKFSETVKGKLSLGARILQVGGVKRVFKANFWCWRRREAIEGFPMLLINNRRPYSWSPLYLFSEDCLLQ</sequence>
<dbReference type="AlphaFoldDB" id="A0A438K527"/>